<keyword evidence="2" id="KW-1185">Reference proteome</keyword>
<evidence type="ECO:0000313" key="2">
    <source>
        <dbReference type="Proteomes" id="UP001140087"/>
    </source>
</evidence>
<gene>
    <name evidence="1" type="ORF">H4R21_004639</name>
</gene>
<sequence length="354" mass="38704">RCAVEAPEYGGAGVAPGCGRGIRHRRRAGPGRGHSGRRTARAADARRRQPARPAHPVRAADQRRRGVGGCQGGRSLGAAGRAHQRAAGGSSALADAGAGGAVRPQARPGGRRHRAPVRRHCALLRLWQRQHARRRRGGASDGVAVHGPARAPCPQPRLCPRSVPRSHGVPRLVRLWARPADRHRRAPLARRHCGRRAVQPPERAAVPVQRGPRLQQRVPAPALWPGRVPRVSARHVGRADWRRAARPHALREAVPRPVRLRRAPARPACPGCCADHRRLAAACPAADLRCGRQPCCRHCRRQRRGLDLGAGAHWRVCRRARRQRPRTPGRDGRRPCRRCGPVDHRVGAGQDESV</sequence>
<feature type="non-terminal residue" evidence="1">
    <location>
        <position position="1"/>
    </location>
</feature>
<proteinExistence type="predicted"/>
<comment type="caution">
    <text evidence="1">The sequence shown here is derived from an EMBL/GenBank/DDBJ whole genome shotgun (WGS) entry which is preliminary data.</text>
</comment>
<dbReference type="EMBL" id="JANBUN010001819">
    <property type="protein sequence ID" value="KAJ2796619.1"/>
    <property type="molecule type" value="Genomic_DNA"/>
</dbReference>
<protein>
    <submittedName>
        <fullName evidence="1">Uncharacterized protein</fullName>
    </submittedName>
</protein>
<reference evidence="1" key="1">
    <citation type="submission" date="2022-07" db="EMBL/GenBank/DDBJ databases">
        <title>Phylogenomic reconstructions and comparative analyses of Kickxellomycotina fungi.</title>
        <authorList>
            <person name="Reynolds N.K."/>
            <person name="Stajich J.E."/>
            <person name="Barry K."/>
            <person name="Grigoriev I.V."/>
            <person name="Crous P."/>
            <person name="Smith M.E."/>
        </authorList>
    </citation>
    <scope>NUCLEOTIDE SEQUENCE</scope>
    <source>
        <strain evidence="1">BCRC 34780</strain>
    </source>
</reference>
<evidence type="ECO:0000313" key="1">
    <source>
        <dbReference type="EMBL" id="KAJ2796619.1"/>
    </source>
</evidence>
<organism evidence="1 2">
    <name type="scientific">Coemansia helicoidea</name>
    <dbReference type="NCBI Taxonomy" id="1286919"/>
    <lineage>
        <taxon>Eukaryota</taxon>
        <taxon>Fungi</taxon>
        <taxon>Fungi incertae sedis</taxon>
        <taxon>Zoopagomycota</taxon>
        <taxon>Kickxellomycotina</taxon>
        <taxon>Kickxellomycetes</taxon>
        <taxon>Kickxellales</taxon>
        <taxon>Kickxellaceae</taxon>
        <taxon>Coemansia</taxon>
    </lineage>
</organism>
<accession>A0ACC1KWH2</accession>
<dbReference type="Proteomes" id="UP001140087">
    <property type="component" value="Unassembled WGS sequence"/>
</dbReference>
<name>A0ACC1KWH2_9FUNG</name>
<feature type="non-terminal residue" evidence="1">
    <location>
        <position position="354"/>
    </location>
</feature>